<feature type="compositionally biased region" description="Pro residues" evidence="1">
    <location>
        <begin position="230"/>
        <end position="243"/>
    </location>
</feature>
<evidence type="ECO:0000313" key="2">
    <source>
        <dbReference type="EMBL" id="CAI3982791.1"/>
    </source>
</evidence>
<accession>A0A9P1FNV7</accession>
<feature type="region of interest" description="Disordered" evidence="1">
    <location>
        <begin position="604"/>
        <end position="630"/>
    </location>
</feature>
<evidence type="ECO:0000313" key="4">
    <source>
        <dbReference type="Proteomes" id="UP001152797"/>
    </source>
</evidence>
<organism evidence="2">
    <name type="scientific">Cladocopium goreaui</name>
    <dbReference type="NCBI Taxonomy" id="2562237"/>
    <lineage>
        <taxon>Eukaryota</taxon>
        <taxon>Sar</taxon>
        <taxon>Alveolata</taxon>
        <taxon>Dinophyceae</taxon>
        <taxon>Suessiales</taxon>
        <taxon>Symbiodiniaceae</taxon>
        <taxon>Cladocopium</taxon>
    </lineage>
</organism>
<keyword evidence="4" id="KW-1185">Reference proteome</keyword>
<feature type="compositionally biased region" description="Polar residues" evidence="1">
    <location>
        <begin position="211"/>
        <end position="227"/>
    </location>
</feature>
<name>A0A9P1FNV7_9DINO</name>
<feature type="region of interest" description="Disordered" evidence="1">
    <location>
        <begin position="829"/>
        <end position="854"/>
    </location>
</feature>
<dbReference type="EMBL" id="CAMXCT020000749">
    <property type="protein sequence ID" value="CAL1136166.1"/>
    <property type="molecule type" value="Genomic_DNA"/>
</dbReference>
<feature type="region of interest" description="Disordered" evidence="1">
    <location>
        <begin position="424"/>
        <end position="443"/>
    </location>
</feature>
<reference evidence="3 4" key="2">
    <citation type="submission" date="2024-05" db="EMBL/GenBank/DDBJ databases">
        <authorList>
            <person name="Chen Y."/>
            <person name="Shah S."/>
            <person name="Dougan E. K."/>
            <person name="Thang M."/>
            <person name="Chan C."/>
        </authorList>
    </citation>
    <scope>NUCLEOTIDE SEQUENCE [LARGE SCALE GENOMIC DNA]</scope>
</reference>
<evidence type="ECO:0000256" key="1">
    <source>
        <dbReference type="SAM" id="MobiDB-lite"/>
    </source>
</evidence>
<dbReference type="EMBL" id="CAMXCT010000749">
    <property type="protein sequence ID" value="CAI3982791.1"/>
    <property type="molecule type" value="Genomic_DNA"/>
</dbReference>
<proteinExistence type="predicted"/>
<feature type="compositionally biased region" description="Polar residues" evidence="1">
    <location>
        <begin position="617"/>
        <end position="628"/>
    </location>
</feature>
<evidence type="ECO:0000313" key="3">
    <source>
        <dbReference type="EMBL" id="CAL4770103.1"/>
    </source>
</evidence>
<gene>
    <name evidence="2" type="ORF">C1SCF055_LOCUS10455</name>
</gene>
<reference evidence="2" key="1">
    <citation type="submission" date="2022-10" db="EMBL/GenBank/DDBJ databases">
        <authorList>
            <person name="Chen Y."/>
            <person name="Dougan E. K."/>
            <person name="Chan C."/>
            <person name="Rhodes N."/>
            <person name="Thang M."/>
        </authorList>
    </citation>
    <scope>NUCLEOTIDE SEQUENCE</scope>
</reference>
<feature type="region of interest" description="Disordered" evidence="1">
    <location>
        <begin position="160"/>
        <end position="243"/>
    </location>
</feature>
<dbReference type="EMBL" id="CAMXCT030000749">
    <property type="protein sequence ID" value="CAL4770103.1"/>
    <property type="molecule type" value="Genomic_DNA"/>
</dbReference>
<feature type="compositionally biased region" description="Acidic residues" evidence="1">
    <location>
        <begin position="424"/>
        <end position="439"/>
    </location>
</feature>
<sequence length="1286" mass="146605">MMCQPDGLGVAASSLGKKFQVLPVKSNSCRTSEIPSIKASRDCWTLPLEENWKSIGPPRVSGPRAHLPLVPAGLLFYDNHQAWHLHRTGAVRLSAKRLRTVFTVLHEHHSRDWHFLRLIAAEMASTGWLCGTCRKMRSPNAWYCDLCGGNWEECAIEPGGGHTSSWKTRPKSPRQRTRQKSRRKKSQWEQEHVQPDSHAQWSQGGGPWSTAYVQDQKGSGKGLQNVQMAAPPPPPPPMLMSPPPMHGVPWMQAPMPMMQHMPFMPPQMDFTAAQPPQQMAPEAAEADEQRMESSAQKKLNKIMKASKKEENLSPEFQSLVQTEKKKDDKESTNNLLTAVRAHGKAKEALMEVESSRMQLWSQWRTFLHQSVNKWKEYTSQFQASETAFQTRMQEATTTLRKAQRRVDIAKKRADATGGDDEVQYVTDDEMEESETLEDPDIPKDENAQKIQEGLDQVVSSLMVLSESADKLEPKSKRPRTKEEENTGRCTMTNRYVHQWPQMSFDAQAVCLHWSHSVLSEPTFLNPWNAIEKATELAYELGEPDAIVVSTFALPRREKPVRPLRRISFNENVQVFQGKGQISEFQAEWTYLVDSDSSLAAITVPVDPPGHHHHGHAQGSSTPSASSRSDLPHILDRRLPHDLPGYVHHLQQFWRDEYIRLQVDEPYHVRTWYLHHVHDRICKIPRIVRLAQDARLWHDALLRAWRDLLHNDEVLNIAVAFPRIRTGPNEITHADLLLTQGDHQECGGIVTVYPPGQDDQLHYVCAASLPRHVSGVNILAGVEADDLLRSHACDLFHGGTPIPVTTMPTHHMANGHSFVAVFQDLTEGRHGRGLHQEDSRAASTATTDHDQSGEIPNDVQEEMSAAAEDAEESPAVQSSSFDEEELQGLQIFGLNRSPHHCFVRWRTYNVILFDILQNIGLHRDLAVGYHYMQSQLIDQHEAEEAVILQRVGDIPGGSSDSLVLVDITYKFRHGAQRTYHRQVRVLPKTLQRDEVFVHLNGPTRHKPTGKDPNPRAWMPPVKMKFRECAVTEYQDEGPVFYWTTWHQNTVMLGIYYWSRDKEAFAWEDEDRSCAIQTWFVDHTWQRPHSRVSRRLQLFSDFHQWEEQIRALWRDVHDPQAPLETYVVAPMPPAPHNDIAAHVILIQNPNEAWITNLATVIDTTRQVYIAQQLAITTHEHLRAENVLIAAELDAICLGMQAFVATKETSLVTLSLEQLIPDNVRRRLEYKMSSNIGDATAKYTDLACEVNTYALTLYMLSMRRKFTICFVMMISQTLTEPFYIPVKQH</sequence>
<dbReference type="Proteomes" id="UP001152797">
    <property type="component" value="Unassembled WGS sequence"/>
</dbReference>
<protein>
    <submittedName>
        <fullName evidence="3">Beta-lactamase domain-containing protein 2</fullName>
    </submittedName>
</protein>
<feature type="compositionally biased region" description="Basic residues" evidence="1">
    <location>
        <begin position="168"/>
        <end position="185"/>
    </location>
</feature>
<feature type="compositionally biased region" description="Basic and acidic residues" evidence="1">
    <location>
        <begin position="829"/>
        <end position="839"/>
    </location>
</feature>
<feature type="compositionally biased region" description="Basic and acidic residues" evidence="1">
    <location>
        <begin position="186"/>
        <end position="195"/>
    </location>
</feature>
<feature type="region of interest" description="Disordered" evidence="1">
    <location>
        <begin position="859"/>
        <end position="878"/>
    </location>
</feature>
<comment type="caution">
    <text evidence="2">The sequence shown here is derived from an EMBL/GenBank/DDBJ whole genome shotgun (WGS) entry which is preliminary data.</text>
</comment>